<organism evidence="10">
    <name type="scientific">Tabanus bromius</name>
    <name type="common">Band-eyed brown horse fly</name>
    <dbReference type="NCBI Taxonomy" id="304241"/>
    <lineage>
        <taxon>Eukaryota</taxon>
        <taxon>Metazoa</taxon>
        <taxon>Ecdysozoa</taxon>
        <taxon>Arthropoda</taxon>
        <taxon>Hexapoda</taxon>
        <taxon>Insecta</taxon>
        <taxon>Pterygota</taxon>
        <taxon>Neoptera</taxon>
        <taxon>Endopterygota</taxon>
        <taxon>Diptera</taxon>
        <taxon>Brachycera</taxon>
        <taxon>Tabanomorpha</taxon>
        <taxon>Tabanoidea</taxon>
        <taxon>Tabanidae</taxon>
        <taxon>Tabanus</taxon>
    </lineage>
</organism>
<proteinExistence type="evidence at transcript level"/>
<keyword evidence="5" id="KW-0067">ATP-binding</keyword>
<dbReference type="GO" id="GO:0005524">
    <property type="term" value="F:ATP binding"/>
    <property type="evidence" value="ECO:0007669"/>
    <property type="project" value="UniProtKB-KW"/>
</dbReference>
<keyword evidence="2 8" id="KW-0808">Transferase</keyword>
<evidence type="ECO:0000256" key="1">
    <source>
        <dbReference type="ARBA" id="ARBA00007374"/>
    </source>
</evidence>
<evidence type="ECO:0000256" key="4">
    <source>
        <dbReference type="ARBA" id="ARBA00022777"/>
    </source>
</evidence>
<evidence type="ECO:0000256" key="5">
    <source>
        <dbReference type="ARBA" id="ARBA00022840"/>
    </source>
</evidence>
<comment type="catalytic activity">
    <reaction evidence="6">
        <text>1D-myo-inositol 1,4,5-trisphosphate + 2 ATP = 1D-myo-inositol 1,3,4,5,6-pentakisphosphate + 2 ADP + 2 H(+)</text>
        <dbReference type="Rhea" id="RHEA:32359"/>
        <dbReference type="ChEBI" id="CHEBI:15378"/>
        <dbReference type="ChEBI" id="CHEBI:30616"/>
        <dbReference type="ChEBI" id="CHEBI:57733"/>
        <dbReference type="ChEBI" id="CHEBI:203600"/>
        <dbReference type="ChEBI" id="CHEBI:456216"/>
        <dbReference type="EC" id="2.7.1.151"/>
    </reaction>
</comment>
<feature type="non-terminal residue" evidence="10">
    <location>
        <position position="1"/>
    </location>
</feature>
<evidence type="ECO:0000313" key="10">
    <source>
        <dbReference type="EMBL" id="JAI15866.1"/>
    </source>
</evidence>
<dbReference type="PANTHER" id="PTHR12400">
    <property type="entry name" value="INOSITOL POLYPHOSPHATE KINASE"/>
    <property type="match status" value="1"/>
</dbReference>
<evidence type="ECO:0000256" key="9">
    <source>
        <dbReference type="SAM" id="MobiDB-lite"/>
    </source>
</evidence>
<evidence type="ECO:0000256" key="6">
    <source>
        <dbReference type="ARBA" id="ARBA00036164"/>
    </source>
</evidence>
<dbReference type="SUPFAM" id="SSF56104">
    <property type="entry name" value="SAICAR synthase-like"/>
    <property type="match status" value="1"/>
</dbReference>
<dbReference type="Pfam" id="PF03770">
    <property type="entry name" value="IPK"/>
    <property type="match status" value="1"/>
</dbReference>
<protein>
    <recommendedName>
        <fullName evidence="8">Kinase</fullName>
        <ecNumber evidence="8">2.7.-.-</ecNumber>
    </recommendedName>
</protein>
<keyword evidence="4 8" id="KW-0418">Kinase</keyword>
<dbReference type="GO" id="GO:0005634">
    <property type="term" value="C:nucleus"/>
    <property type="evidence" value="ECO:0007669"/>
    <property type="project" value="TreeGrafter"/>
</dbReference>
<evidence type="ECO:0000256" key="8">
    <source>
        <dbReference type="RuleBase" id="RU363090"/>
    </source>
</evidence>
<evidence type="ECO:0000256" key="2">
    <source>
        <dbReference type="ARBA" id="ARBA00022679"/>
    </source>
</evidence>
<dbReference type="EC" id="2.7.-.-" evidence="8"/>
<feature type="compositionally biased region" description="Low complexity" evidence="9">
    <location>
        <begin position="240"/>
        <end position="253"/>
    </location>
</feature>
<dbReference type="GO" id="GO:0005737">
    <property type="term" value="C:cytoplasm"/>
    <property type="evidence" value="ECO:0007669"/>
    <property type="project" value="TreeGrafter"/>
</dbReference>
<dbReference type="GO" id="GO:0008440">
    <property type="term" value="F:inositol-1,4,5-trisphosphate 3-kinase activity"/>
    <property type="evidence" value="ECO:0007669"/>
    <property type="project" value="TreeGrafter"/>
</dbReference>
<reference evidence="10" key="1">
    <citation type="journal article" date="2015" name="Insect Biochem. Mol. Biol.">
        <title>An insight into the sialome of the horse fly, Tabanus bromius.</title>
        <authorList>
            <person name="Ribeiro J.M."/>
            <person name="Kazimirova M."/>
            <person name="Takac P."/>
            <person name="Andersen J.F."/>
            <person name="Francischetti I.M."/>
        </authorList>
    </citation>
    <scope>NUCLEOTIDE SEQUENCE</scope>
</reference>
<feature type="region of interest" description="Disordered" evidence="9">
    <location>
        <begin position="240"/>
        <end position="264"/>
    </location>
</feature>
<comment type="similarity">
    <text evidence="1 8">Belongs to the inositol phosphokinase (IPK) family.</text>
</comment>
<dbReference type="EMBL" id="GDAI01001737">
    <property type="protein sequence ID" value="JAI15866.1"/>
    <property type="molecule type" value="mRNA"/>
</dbReference>
<evidence type="ECO:0000256" key="3">
    <source>
        <dbReference type="ARBA" id="ARBA00022741"/>
    </source>
</evidence>
<dbReference type="AlphaFoldDB" id="A0A0K8TNZ3"/>
<dbReference type="GO" id="GO:0032958">
    <property type="term" value="P:inositol phosphate biosynthetic process"/>
    <property type="evidence" value="ECO:0007669"/>
    <property type="project" value="InterPro"/>
</dbReference>
<comment type="catalytic activity">
    <reaction evidence="7">
        <text>1D-myo-inositol 1,3,4,6-tetrakisphosphate + ATP = 1D-myo-inositol 1,3,4,5,6-pentakisphosphate + ADP + H(+)</text>
        <dbReference type="Rhea" id="RHEA:12717"/>
        <dbReference type="ChEBI" id="CHEBI:15378"/>
        <dbReference type="ChEBI" id="CHEBI:30616"/>
        <dbReference type="ChEBI" id="CHEBI:57660"/>
        <dbReference type="ChEBI" id="CHEBI:57733"/>
        <dbReference type="ChEBI" id="CHEBI:456216"/>
        <dbReference type="EC" id="2.7.1.140"/>
    </reaction>
</comment>
<evidence type="ECO:0000256" key="7">
    <source>
        <dbReference type="ARBA" id="ARBA00036525"/>
    </source>
</evidence>
<keyword evidence="3" id="KW-0547">Nucleotide-binding</keyword>
<dbReference type="GO" id="GO:0047326">
    <property type="term" value="F:inositol-1,3,4,6-tetrakisphosphate 5-kinase activity"/>
    <property type="evidence" value="ECO:0007669"/>
    <property type="project" value="RHEA"/>
</dbReference>
<name>A0A0K8TNZ3_TABBR</name>
<dbReference type="Gene3D" id="3.30.470.160">
    <property type="entry name" value="Inositol polyphosphate kinase"/>
    <property type="match status" value="1"/>
</dbReference>
<accession>A0A0K8TNZ3</accession>
<dbReference type="InterPro" id="IPR038286">
    <property type="entry name" value="IPK_sf"/>
</dbReference>
<dbReference type="PANTHER" id="PTHR12400:SF51">
    <property type="entry name" value="INOSITOL POLYPHOSPHATE MULTIKINASE"/>
    <property type="match status" value="1"/>
</dbReference>
<dbReference type="InterPro" id="IPR005522">
    <property type="entry name" value="IPK"/>
</dbReference>
<sequence length="366" mass="42179">PQIQLPKGTTPLEHQVAGHTFQQGTDAIGILKDQRDGYILKPAGKPICAEREIKFYETLEDTQDESLLRLKKFISKYKGTVKMLVNGKQLEFIKLSDATLGMEQPCIMDIKIGKRTWDPLATKEKIADEEVKYAMCKKTLGLCIPGFQVYHLATGKLQRYGKEYGKQLNVETFKETMRMFLNAENGVWYRPLLVEMLSTLWAIQKWCRAQTNYKFYSSSILLVYDAAKLHTPHDKNNCNSSNGSNIVINSNTNPSVKNDVKTKTQSNGVTEDIMPIYRKVQRNHSMKNNYDEDMEKIRENYACMLDSLVGNKYEEENRWVDVKMIDFAHAFPSDDDSLDTNYIFGIDNLVKIFEQFLKECDQLKSR</sequence>